<dbReference type="EMBL" id="JPKZ01001810">
    <property type="protein sequence ID" value="KHN79887.1"/>
    <property type="molecule type" value="Genomic_DNA"/>
</dbReference>
<evidence type="ECO:0000313" key="3">
    <source>
        <dbReference type="Proteomes" id="UP000031036"/>
    </source>
</evidence>
<feature type="compositionally biased region" description="Basic and acidic residues" evidence="1">
    <location>
        <begin position="482"/>
        <end position="520"/>
    </location>
</feature>
<organism evidence="2 3">
    <name type="scientific">Toxocara canis</name>
    <name type="common">Canine roundworm</name>
    <dbReference type="NCBI Taxonomy" id="6265"/>
    <lineage>
        <taxon>Eukaryota</taxon>
        <taxon>Metazoa</taxon>
        <taxon>Ecdysozoa</taxon>
        <taxon>Nematoda</taxon>
        <taxon>Chromadorea</taxon>
        <taxon>Rhabditida</taxon>
        <taxon>Spirurina</taxon>
        <taxon>Ascaridomorpha</taxon>
        <taxon>Ascaridoidea</taxon>
        <taxon>Toxocaridae</taxon>
        <taxon>Toxocara</taxon>
    </lineage>
</organism>
<feature type="region of interest" description="Disordered" evidence="1">
    <location>
        <begin position="478"/>
        <end position="534"/>
    </location>
</feature>
<keyword evidence="3" id="KW-1185">Reference proteome</keyword>
<dbReference type="Pfam" id="PF04870">
    <property type="entry name" value="Moulting_cycle"/>
    <property type="match status" value="1"/>
</dbReference>
<dbReference type="PANTHER" id="PTHR21523">
    <property type="match status" value="1"/>
</dbReference>
<evidence type="ECO:0000313" key="2">
    <source>
        <dbReference type="EMBL" id="KHN79887.1"/>
    </source>
</evidence>
<dbReference type="AlphaFoldDB" id="A0A0B2VEU1"/>
<dbReference type="STRING" id="6265.A0A0B2VEU1"/>
<gene>
    <name evidence="2" type="ORF">Tcan_02701</name>
</gene>
<dbReference type="Proteomes" id="UP000031036">
    <property type="component" value="Unassembled WGS sequence"/>
</dbReference>
<comment type="caution">
    <text evidence="2">The sequence shown here is derived from an EMBL/GenBank/DDBJ whole genome shotgun (WGS) entry which is preliminary data.</text>
</comment>
<sequence length="776" mass="88860">KKAKEQSIPAKEDIFLTDTIGITGLVDNSTDRAQSKRMTSKRWTDSKKLEVTRLQKRKNDNKDYMVQWRKRQYKTVKRVMHIPELSSSFTRERKLRNKYRGKLQKIRGIISGRFRYKNAKELMQISPVRFHIRHAKVVAPTRRERIYSTDENLNERIKLINEAHIMELNERKKRSTQNSFFKEKMNSGATPAWNISKMAAKFFREFLGKRMFRQNSSGPSNVEKLRIIREHFLNVDQINAYMTRMAQENSKFLHEINMPVESHFEGMQNAEQNDLLISIVNMINAFQKADIGDQSISIMSPRLFSILPEVSKRPQILSPTLFSFQNDGFFSVPDVLNMAMSTKRDAILLMDLAVELSGATVMLNKLYESLKPQIKQVNEVQLPAIKELQRLERNWQTVVDSYSVKQKADLKKRGYAHLEEEQLHLIYDNPVGALRNINLNWTQYANMSEEQRERRIEASIRQLAKMANSDMVAKYRFKRHSSKNESRGEDENKGEHEGGGENESRDKNESGGEYESKVEDEGGGENEEKEEHEHFRTLSPYAFTPRIGQGLALEAVTLSPHAFLPEILYPEGVILYTLSPRAFIGSVLSPQALIGRILSPAALRGDVLSPRALVAHIISPEMLIAEVLSPRFIEPRIISPELLIIDVLSPAFISPHFFSGESVAVLVLSPHVLSPRLWSEERMLVEILSPHILGGRHGESESEREVPEGSEVKHPQQSNGEQHMDPSSKDVFEGGKDPTKELLGDFGEHLDKQLTKLINQIQNKPTRDVNVGEVEH</sequence>
<feature type="region of interest" description="Disordered" evidence="1">
    <location>
        <begin position="695"/>
        <end position="746"/>
    </location>
</feature>
<evidence type="ECO:0000256" key="1">
    <source>
        <dbReference type="SAM" id="MobiDB-lite"/>
    </source>
</evidence>
<feature type="compositionally biased region" description="Basic and acidic residues" evidence="1">
    <location>
        <begin position="722"/>
        <end position="746"/>
    </location>
</feature>
<proteinExistence type="predicted"/>
<dbReference type="InterPro" id="IPR006954">
    <property type="entry name" value="Mlt-10-like"/>
</dbReference>
<feature type="compositionally biased region" description="Basic and acidic residues" evidence="1">
    <location>
        <begin position="696"/>
        <end position="714"/>
    </location>
</feature>
<protein>
    <submittedName>
        <fullName evidence="2">Uncharacterized protein</fullName>
    </submittedName>
</protein>
<accession>A0A0B2VEU1</accession>
<feature type="non-terminal residue" evidence="2">
    <location>
        <position position="1"/>
    </location>
</feature>
<dbReference type="PANTHER" id="PTHR21523:SF38">
    <property type="entry name" value="MLT-TEN (MLT-10) RELATED"/>
    <property type="match status" value="1"/>
</dbReference>
<name>A0A0B2VEU1_TOXCA</name>
<dbReference type="OrthoDB" id="5870064at2759"/>
<reference evidence="2 3" key="1">
    <citation type="submission" date="2014-11" db="EMBL/GenBank/DDBJ databases">
        <title>Genetic blueprint of the zoonotic pathogen Toxocara canis.</title>
        <authorList>
            <person name="Zhu X.-Q."/>
            <person name="Korhonen P.K."/>
            <person name="Cai H."/>
            <person name="Young N.D."/>
            <person name="Nejsum P."/>
            <person name="von Samson-Himmelstjerna G."/>
            <person name="Boag P.R."/>
            <person name="Tan P."/>
            <person name="Li Q."/>
            <person name="Min J."/>
            <person name="Yang Y."/>
            <person name="Wang X."/>
            <person name="Fang X."/>
            <person name="Hall R.S."/>
            <person name="Hofmann A."/>
            <person name="Sternberg P.W."/>
            <person name="Jex A.R."/>
            <person name="Gasser R.B."/>
        </authorList>
    </citation>
    <scope>NUCLEOTIDE SEQUENCE [LARGE SCALE GENOMIC DNA]</scope>
    <source>
        <strain evidence="2">PN_DK_2014</strain>
    </source>
</reference>